<dbReference type="Gene3D" id="3.40.80.10">
    <property type="entry name" value="Peptidoglycan recognition protein-like"/>
    <property type="match status" value="1"/>
</dbReference>
<evidence type="ECO:0000259" key="9">
    <source>
        <dbReference type="SMART" id="SM00644"/>
    </source>
</evidence>
<dbReference type="CDD" id="cd06583">
    <property type="entry name" value="PGRP"/>
    <property type="match status" value="1"/>
</dbReference>
<evidence type="ECO:0000256" key="4">
    <source>
        <dbReference type="ARBA" id="ARBA00022859"/>
    </source>
</evidence>
<dbReference type="InterPro" id="IPR006619">
    <property type="entry name" value="PGRP_domain_met/bac"/>
</dbReference>
<evidence type="ECO:0000256" key="2">
    <source>
        <dbReference type="ARBA" id="ARBA00022588"/>
    </source>
</evidence>
<evidence type="ECO:0000256" key="5">
    <source>
        <dbReference type="ARBA" id="ARBA00023157"/>
    </source>
</evidence>
<dbReference type="GO" id="GO:0008270">
    <property type="term" value="F:zinc ion binding"/>
    <property type="evidence" value="ECO:0007669"/>
    <property type="project" value="InterPro"/>
</dbReference>
<evidence type="ECO:0000256" key="6">
    <source>
        <dbReference type="PIRNR" id="PIRNR037945"/>
    </source>
</evidence>
<keyword evidence="2 6" id="KW-0399">Innate immunity</keyword>
<protein>
    <recommendedName>
        <fullName evidence="6">Peptidoglycan-recognition protein</fullName>
    </recommendedName>
</protein>
<sequence length="207" mass="23404">MRPFTMQLTISLLYAFLQVVISLKEEHATCDDVEIVSREEWKARPPVRFRAMKLPLNHVIIQHTATTFCKTKPQCIRDIQFIQDYHLDYKGWGDIAYNFLIGGDGRVYEGVGWKNQGSHSINFNTVSLGIAFIGDYTNVAPGQKSLNSTLNLIKCGVKEGYLSPTREIHGHRDVACTLSPGDKLYAIIRQWDNYKGGRLTAYDCSGN</sequence>
<dbReference type="GO" id="GO:0045087">
    <property type="term" value="P:innate immune response"/>
    <property type="evidence" value="ECO:0007669"/>
    <property type="project" value="UniProtKB-KW"/>
</dbReference>
<keyword evidence="12" id="KW-1185">Reference proteome</keyword>
<feature type="domain" description="N-acetylmuramoyl-L-alanine amidase" evidence="9">
    <location>
        <begin position="44"/>
        <end position="181"/>
    </location>
</feature>
<dbReference type="PIRSF" id="PIRSF037945">
    <property type="entry name" value="PGRPs"/>
    <property type="match status" value="1"/>
</dbReference>
<keyword evidence="3 8" id="KW-0732">Signal</keyword>
<dbReference type="EMBL" id="BMAV01023294">
    <property type="protein sequence ID" value="GFY78938.1"/>
    <property type="molecule type" value="Genomic_DNA"/>
</dbReference>
<dbReference type="Pfam" id="PF01510">
    <property type="entry name" value="Amidase_2"/>
    <property type="match status" value="1"/>
</dbReference>
<name>A0A8X6YV55_9ARAC</name>
<keyword evidence="5 7" id="KW-1015">Disulfide bond</keyword>
<dbReference type="GO" id="GO:0009253">
    <property type="term" value="P:peptidoglycan catabolic process"/>
    <property type="evidence" value="ECO:0007669"/>
    <property type="project" value="InterPro"/>
</dbReference>
<evidence type="ECO:0000256" key="1">
    <source>
        <dbReference type="ARBA" id="ARBA00007553"/>
    </source>
</evidence>
<reference evidence="11" key="1">
    <citation type="submission" date="2020-08" db="EMBL/GenBank/DDBJ databases">
        <title>Multicomponent nature underlies the extraordinary mechanical properties of spider dragline silk.</title>
        <authorList>
            <person name="Kono N."/>
            <person name="Nakamura H."/>
            <person name="Mori M."/>
            <person name="Yoshida Y."/>
            <person name="Ohtoshi R."/>
            <person name="Malay A.D."/>
            <person name="Moran D.A.P."/>
            <person name="Tomita M."/>
            <person name="Numata K."/>
            <person name="Arakawa K."/>
        </authorList>
    </citation>
    <scope>NUCLEOTIDE SEQUENCE</scope>
</reference>
<organism evidence="11 12">
    <name type="scientific">Trichonephila inaurata madagascariensis</name>
    <dbReference type="NCBI Taxonomy" id="2747483"/>
    <lineage>
        <taxon>Eukaryota</taxon>
        <taxon>Metazoa</taxon>
        <taxon>Ecdysozoa</taxon>
        <taxon>Arthropoda</taxon>
        <taxon>Chelicerata</taxon>
        <taxon>Arachnida</taxon>
        <taxon>Araneae</taxon>
        <taxon>Araneomorphae</taxon>
        <taxon>Entelegynae</taxon>
        <taxon>Araneoidea</taxon>
        <taxon>Nephilidae</taxon>
        <taxon>Trichonephila</taxon>
        <taxon>Trichonephila inaurata</taxon>
    </lineage>
</organism>
<feature type="signal peptide" evidence="8">
    <location>
        <begin position="1"/>
        <end position="22"/>
    </location>
</feature>
<dbReference type="InterPro" id="IPR017331">
    <property type="entry name" value="Peptidoglycan_recognition"/>
</dbReference>
<gene>
    <name evidence="11" type="primary">Pglyrp1</name>
    <name evidence="11" type="ORF">TNIN_338151</name>
</gene>
<feature type="chain" id="PRO_5036483099" description="Peptidoglycan-recognition protein" evidence="8">
    <location>
        <begin position="23"/>
        <end position="207"/>
    </location>
</feature>
<evidence type="ECO:0000256" key="3">
    <source>
        <dbReference type="ARBA" id="ARBA00022729"/>
    </source>
</evidence>
<dbReference type="InterPro" id="IPR015510">
    <property type="entry name" value="PGRP"/>
</dbReference>
<dbReference type="PANTHER" id="PTHR11022">
    <property type="entry name" value="PEPTIDOGLYCAN RECOGNITION PROTEIN"/>
    <property type="match status" value="1"/>
</dbReference>
<evidence type="ECO:0000313" key="11">
    <source>
        <dbReference type="EMBL" id="GFY78938.1"/>
    </source>
</evidence>
<dbReference type="AlphaFoldDB" id="A0A8X6YV55"/>
<evidence type="ECO:0000256" key="7">
    <source>
        <dbReference type="PIRSR" id="PIRSR037945-1"/>
    </source>
</evidence>
<dbReference type="GO" id="GO:0008745">
    <property type="term" value="F:N-acetylmuramoyl-L-alanine amidase activity"/>
    <property type="evidence" value="ECO:0007669"/>
    <property type="project" value="InterPro"/>
</dbReference>
<feature type="disulfide bond" evidence="7">
    <location>
        <begin position="69"/>
        <end position="75"/>
    </location>
</feature>
<feature type="domain" description="Peptidoglycan recognition protein family" evidence="10">
    <location>
        <begin position="33"/>
        <end position="175"/>
    </location>
</feature>
<dbReference type="SMART" id="SM00644">
    <property type="entry name" value="Ami_2"/>
    <property type="match status" value="1"/>
</dbReference>
<dbReference type="SMART" id="SM00701">
    <property type="entry name" value="PGRP"/>
    <property type="match status" value="1"/>
</dbReference>
<evidence type="ECO:0000259" key="10">
    <source>
        <dbReference type="SMART" id="SM00701"/>
    </source>
</evidence>
<comment type="similarity">
    <text evidence="1 6">Belongs to the N-acetylmuramoyl-L-alanine amidase 2 family.</text>
</comment>
<comment type="caution">
    <text evidence="11">The sequence shown here is derived from an EMBL/GenBank/DDBJ whole genome shotgun (WGS) entry which is preliminary data.</text>
</comment>
<dbReference type="SUPFAM" id="SSF55846">
    <property type="entry name" value="N-acetylmuramoyl-L-alanine amidase-like"/>
    <property type="match status" value="1"/>
</dbReference>
<dbReference type="GO" id="GO:0042834">
    <property type="term" value="F:peptidoglycan binding"/>
    <property type="evidence" value="ECO:0007669"/>
    <property type="project" value="InterPro"/>
</dbReference>
<dbReference type="OrthoDB" id="10001926at2759"/>
<evidence type="ECO:0000256" key="8">
    <source>
        <dbReference type="SAM" id="SignalP"/>
    </source>
</evidence>
<dbReference type="PANTHER" id="PTHR11022:SF41">
    <property type="entry name" value="PEPTIDOGLYCAN-RECOGNITION PROTEIN LC-RELATED"/>
    <property type="match status" value="1"/>
</dbReference>
<dbReference type="InterPro" id="IPR002502">
    <property type="entry name" value="Amidase_domain"/>
</dbReference>
<dbReference type="FunFam" id="3.40.80.10:FF:000001">
    <property type="entry name" value="Peptidoglycan recognition protein 1"/>
    <property type="match status" value="1"/>
</dbReference>
<keyword evidence="4 6" id="KW-0391">Immunity</keyword>
<feature type="disulfide bond" evidence="7">
    <location>
        <begin position="30"/>
        <end position="155"/>
    </location>
</feature>
<evidence type="ECO:0000313" key="12">
    <source>
        <dbReference type="Proteomes" id="UP000886998"/>
    </source>
</evidence>
<proteinExistence type="inferred from homology"/>
<dbReference type="InterPro" id="IPR036505">
    <property type="entry name" value="Amidase/PGRP_sf"/>
</dbReference>
<dbReference type="Proteomes" id="UP000886998">
    <property type="component" value="Unassembled WGS sequence"/>
</dbReference>
<accession>A0A8X6YV55</accession>